<dbReference type="Proteomes" id="UP000805614">
    <property type="component" value="Unassembled WGS sequence"/>
</dbReference>
<dbReference type="Pfam" id="PF00188">
    <property type="entry name" value="CAP"/>
    <property type="match status" value="1"/>
</dbReference>
<reference evidence="3 4" key="1">
    <citation type="submission" date="2020-06" db="EMBL/GenBank/DDBJ databases">
        <title>Actinomadura xiongansis sp. nov., isolated from soil of Baiyangdian.</title>
        <authorList>
            <person name="Zhang X."/>
        </authorList>
    </citation>
    <scope>NUCLEOTIDE SEQUENCE [LARGE SCALE GENOMIC DNA]</scope>
    <source>
        <strain evidence="3 4">HBUM206468</strain>
    </source>
</reference>
<feature type="region of interest" description="Disordered" evidence="1">
    <location>
        <begin position="1"/>
        <end position="28"/>
    </location>
</feature>
<sequence length="152" mass="16196">MHRPPEPARRSSAPSASPTRRTVVSAGGGVEETVAQLTNRERAKAGCGPLKVDARLRTAARRHSADMAARDYFSHDAPDGSTFVDRIKAAGYLSPGAENIAKGYSTPAAVMAGWMKSPGHRANILNCDLRAIGVGAHFAPGGPWWTQDFGWE</sequence>
<proteinExistence type="predicted"/>
<name>A0ABR7LIA4_9ACTN</name>
<evidence type="ECO:0000259" key="2">
    <source>
        <dbReference type="Pfam" id="PF00188"/>
    </source>
</evidence>
<protein>
    <submittedName>
        <fullName evidence="3">CAP domain-containing protein</fullName>
    </submittedName>
</protein>
<feature type="compositionally biased region" description="Low complexity" evidence="1">
    <location>
        <begin position="10"/>
        <end position="22"/>
    </location>
</feature>
<evidence type="ECO:0000313" key="4">
    <source>
        <dbReference type="Proteomes" id="UP000805614"/>
    </source>
</evidence>
<evidence type="ECO:0000313" key="3">
    <source>
        <dbReference type="EMBL" id="MBC6464572.1"/>
    </source>
</evidence>
<dbReference type="CDD" id="cd05379">
    <property type="entry name" value="CAP_bacterial"/>
    <property type="match status" value="1"/>
</dbReference>
<keyword evidence="4" id="KW-1185">Reference proteome</keyword>
<accession>A0ABR7LIA4</accession>
<evidence type="ECO:0000256" key="1">
    <source>
        <dbReference type="SAM" id="MobiDB-lite"/>
    </source>
</evidence>
<dbReference type="InterPro" id="IPR035940">
    <property type="entry name" value="CAP_sf"/>
</dbReference>
<dbReference type="PANTHER" id="PTHR31157">
    <property type="entry name" value="SCP DOMAIN-CONTAINING PROTEIN"/>
    <property type="match status" value="1"/>
</dbReference>
<gene>
    <name evidence="3" type="ORF">HKK74_03540</name>
</gene>
<dbReference type="Gene3D" id="3.40.33.10">
    <property type="entry name" value="CAP"/>
    <property type="match status" value="1"/>
</dbReference>
<dbReference type="EMBL" id="JABVEC010000002">
    <property type="protein sequence ID" value="MBC6464572.1"/>
    <property type="molecule type" value="Genomic_DNA"/>
</dbReference>
<dbReference type="SUPFAM" id="SSF55797">
    <property type="entry name" value="PR-1-like"/>
    <property type="match status" value="1"/>
</dbReference>
<dbReference type="PANTHER" id="PTHR31157:SF1">
    <property type="entry name" value="SCP DOMAIN-CONTAINING PROTEIN"/>
    <property type="match status" value="1"/>
</dbReference>
<comment type="caution">
    <text evidence="3">The sequence shown here is derived from an EMBL/GenBank/DDBJ whole genome shotgun (WGS) entry which is preliminary data.</text>
</comment>
<dbReference type="InterPro" id="IPR014044">
    <property type="entry name" value="CAP_dom"/>
</dbReference>
<feature type="domain" description="SCP" evidence="2">
    <location>
        <begin position="37"/>
        <end position="149"/>
    </location>
</feature>
<organism evidence="3 4">
    <name type="scientific">Actinomadura alba</name>
    <dbReference type="NCBI Taxonomy" id="406431"/>
    <lineage>
        <taxon>Bacteria</taxon>
        <taxon>Bacillati</taxon>
        <taxon>Actinomycetota</taxon>
        <taxon>Actinomycetes</taxon>
        <taxon>Streptosporangiales</taxon>
        <taxon>Thermomonosporaceae</taxon>
        <taxon>Actinomadura</taxon>
    </lineage>
</organism>